<evidence type="ECO:0000313" key="3">
    <source>
        <dbReference type="Proteomes" id="UP000796880"/>
    </source>
</evidence>
<evidence type="ECO:0000256" key="1">
    <source>
        <dbReference type="SAM" id="MobiDB-lite"/>
    </source>
</evidence>
<dbReference type="GO" id="GO:0005829">
    <property type="term" value="C:cytosol"/>
    <property type="evidence" value="ECO:0007669"/>
    <property type="project" value="TreeGrafter"/>
</dbReference>
<dbReference type="PANTHER" id="PTHR23333">
    <property type="entry name" value="UBX DOMAIN CONTAINING PROTEIN"/>
    <property type="match status" value="1"/>
</dbReference>
<dbReference type="GO" id="GO:0007030">
    <property type="term" value="P:Golgi organization"/>
    <property type="evidence" value="ECO:0007669"/>
    <property type="project" value="TreeGrafter"/>
</dbReference>
<name>A0A8K0DV29_9ROSA</name>
<dbReference type="GO" id="GO:0005634">
    <property type="term" value="C:nucleus"/>
    <property type="evidence" value="ECO:0007669"/>
    <property type="project" value="TreeGrafter"/>
</dbReference>
<dbReference type="GO" id="GO:0043130">
    <property type="term" value="F:ubiquitin binding"/>
    <property type="evidence" value="ECO:0007669"/>
    <property type="project" value="TreeGrafter"/>
</dbReference>
<dbReference type="AlphaFoldDB" id="A0A8K0DV29"/>
<protein>
    <recommendedName>
        <fullName evidence="4">SEP domain-containing protein</fullName>
    </recommendedName>
</protein>
<proteinExistence type="predicted"/>
<dbReference type="GO" id="GO:0031468">
    <property type="term" value="P:nuclear membrane reassembly"/>
    <property type="evidence" value="ECO:0007669"/>
    <property type="project" value="TreeGrafter"/>
</dbReference>
<comment type="caution">
    <text evidence="2">The sequence shown here is derived from an EMBL/GenBank/DDBJ whole genome shotgun (WGS) entry which is preliminary data.</text>
</comment>
<sequence length="87" mass="9247">MLLSGMLVQDPSKGNDVDAIFDQARQLGAVKGPVRPPSSSSSFTGSGRLLSGETVESAPQHPVTVIHNIVFWGNGFIVNDTLKMHLS</sequence>
<gene>
    <name evidence="2" type="ORF">FNV43_RR21864</name>
</gene>
<dbReference type="GO" id="GO:0061025">
    <property type="term" value="P:membrane fusion"/>
    <property type="evidence" value="ECO:0007669"/>
    <property type="project" value="TreeGrafter"/>
</dbReference>
<dbReference type="PANTHER" id="PTHR23333:SF20">
    <property type="entry name" value="NSFL1 COFACTOR P47"/>
    <property type="match status" value="1"/>
</dbReference>
<dbReference type="GO" id="GO:0043161">
    <property type="term" value="P:proteasome-mediated ubiquitin-dependent protein catabolic process"/>
    <property type="evidence" value="ECO:0007669"/>
    <property type="project" value="TreeGrafter"/>
</dbReference>
<dbReference type="Proteomes" id="UP000796880">
    <property type="component" value="Unassembled WGS sequence"/>
</dbReference>
<evidence type="ECO:0000313" key="2">
    <source>
        <dbReference type="EMBL" id="KAF3434778.1"/>
    </source>
</evidence>
<dbReference type="GO" id="GO:0000045">
    <property type="term" value="P:autophagosome assembly"/>
    <property type="evidence" value="ECO:0007669"/>
    <property type="project" value="TreeGrafter"/>
</dbReference>
<organism evidence="2 3">
    <name type="scientific">Rhamnella rubrinervis</name>
    <dbReference type="NCBI Taxonomy" id="2594499"/>
    <lineage>
        <taxon>Eukaryota</taxon>
        <taxon>Viridiplantae</taxon>
        <taxon>Streptophyta</taxon>
        <taxon>Embryophyta</taxon>
        <taxon>Tracheophyta</taxon>
        <taxon>Spermatophyta</taxon>
        <taxon>Magnoliopsida</taxon>
        <taxon>eudicotyledons</taxon>
        <taxon>Gunneridae</taxon>
        <taxon>Pentapetalae</taxon>
        <taxon>rosids</taxon>
        <taxon>fabids</taxon>
        <taxon>Rosales</taxon>
        <taxon>Rhamnaceae</taxon>
        <taxon>rhamnoid group</taxon>
        <taxon>Rhamneae</taxon>
        <taxon>Rhamnella</taxon>
    </lineage>
</organism>
<evidence type="ECO:0008006" key="4">
    <source>
        <dbReference type="Google" id="ProtNLM"/>
    </source>
</evidence>
<reference evidence="2" key="1">
    <citation type="submission" date="2020-03" db="EMBL/GenBank/DDBJ databases">
        <title>A high-quality chromosome-level genome assembly of a woody plant with both climbing and erect habits, Rhamnella rubrinervis.</title>
        <authorList>
            <person name="Lu Z."/>
            <person name="Yang Y."/>
            <person name="Zhu X."/>
            <person name="Sun Y."/>
        </authorList>
    </citation>
    <scope>NUCLEOTIDE SEQUENCE</scope>
    <source>
        <strain evidence="2">BYM</strain>
        <tissue evidence="2">Leaf</tissue>
    </source>
</reference>
<accession>A0A8K0DV29</accession>
<dbReference type="EMBL" id="VOIH02000010">
    <property type="protein sequence ID" value="KAF3434778.1"/>
    <property type="molecule type" value="Genomic_DNA"/>
</dbReference>
<dbReference type="OrthoDB" id="25887at2759"/>
<feature type="region of interest" description="Disordered" evidence="1">
    <location>
        <begin position="30"/>
        <end position="57"/>
    </location>
</feature>
<feature type="compositionally biased region" description="Low complexity" evidence="1">
    <location>
        <begin position="37"/>
        <end position="51"/>
    </location>
</feature>
<keyword evidence="3" id="KW-1185">Reference proteome</keyword>